<gene>
    <name evidence="8" type="ORF">OG375_18365</name>
</gene>
<protein>
    <recommendedName>
        <fullName evidence="2">alpha-L-fucosidase</fullName>
        <ecNumber evidence="2">3.2.1.51</ecNumber>
    </recommendedName>
</protein>
<dbReference type="SUPFAM" id="SSF50370">
    <property type="entry name" value="Ricin B-like lectins"/>
    <property type="match status" value="1"/>
</dbReference>
<evidence type="ECO:0000256" key="2">
    <source>
        <dbReference type="ARBA" id="ARBA00012662"/>
    </source>
</evidence>
<dbReference type="InterPro" id="IPR000772">
    <property type="entry name" value="Ricin_B_lectin"/>
</dbReference>
<dbReference type="RefSeq" id="WP_328365477.1">
    <property type="nucleotide sequence ID" value="NZ_CP107936.1"/>
</dbReference>
<evidence type="ECO:0000259" key="7">
    <source>
        <dbReference type="SMART" id="SM00458"/>
    </source>
</evidence>
<dbReference type="Gene3D" id="3.20.20.80">
    <property type="entry name" value="Glycosidases"/>
    <property type="match status" value="1"/>
</dbReference>
<sequence>MPVIGPTQTILRAAAAALLVAAALTAASANSAPAEAAADPGLALWYDEPAANWESNALPLGNGALGAMVFGGIQTERLQLNEKTLWTGGPGASGYNHGNWTSPRPGALTGVQGQIDRDTRMAPGAVATALGQPATGFGSYQNLADMYLDMSGTPATVSDYRRELDLAEATARVGYSYGGVSYQREYFASHPRNVIVTRLSASQAGKVSFVLRTASAQPGSTITVANGRITVRGALPGNGLTHETQYRVVTTGGTRADGTDRITVAGADSAFIVLSAATSYADTYPSYRGADPHAQVTQAVDGAAASTVAALRAAHLADYKSLFDRVRLNVGGQMPNVPTDELRSAYTGAAGRAQDRALESLYFSFGRYLLISSSRGGSLPANLQGIWNNSNTPPWQADYHTNINVQMNYWPAETTNLAETATPLFDFIDALRAPGRVTAQNIYGTSGWVTHLSTNPYGFTGVQDWATAFWFPEAAAWLCQHLYEHYRFTRDTTFLRDQAYPAMKEAAEFWRANLHVDPRDGRLVVSPSYSPEQGDFSAGASMSEQIVWDLLTNTIEASATLGVDATLRGQWQTTLNKLDPGLRVGSWGQLQEWKADWDSPTNDHRHVSHLYALHPGRQISPSTTPALANAARVSLTARGDGGTGWSKAWKINFWARLLDGDHAHKMLSEQLKSSTLANLFDTHPPFQIDGNFGATAGMAEMLLQSQNGVVDVLPAVPAAWPTGSVSGLRARGNVTVDTEWRNRLASRITLTAGNSGSLTVRNPMLATASLVDLTTNQAVPVNRTGDRVTFTAEAGHRYQAVSDAATGTITGVASGRCVDVPGAATTDGTALILWDCTGATNQIWTRQADNTIRNRGKCLAPASTTTGAAATITTCGTATNQRWTYDTTTKTLRNQATGTCLDANGGATTNNTRLILWPCTTATNQQWRVAAADYQPLLDVGFSGTFTSTTGYTPSTGELVDGQLTRLAGSEVISGTTVTLTGGGTGIGFTPRIPVTSAKYVNKSLLAEAVVRRQSGATITFDTLLSLAGGGYYRYASGSQATTEFGMYGPDAPYHDTRQSGPNLADTQDTHVALAYEYVSDTAARLVAYVNGCQVGTTVTTPVAAANASQGLLAFGNDAGARNRGWHGTLDAVALASMTGAAGPADFQLDAPVCGGTPPPPGCAGDPGSSGPVTPATVITVDRCDTLDRIRQKAAQVTPSAAQLAWQQRELTAFLHYGMNTFTDVEWGSGNEDPAQFNPTVVNPAQWIDVLKRNGFKQVILTVKHHDGFLLYPSRYSTHSVRSSPWWGRTSQNDILRATVDAARSAGLAVGFYLSPADGAEIPGRRGGDRFGNGSAKRNVTIPTLVAGDTRAPTQTYTYQADDYNSYFLNQLYELLTEYGPMAEVWFDGANPYTAYPQPYQVGDWYRLIRALQPGATIAINGPDVRWVGSESGAFRADEWSALPFKGADPGALNRDDDMLSGAASGDLGSSALIGRNLGTVTYLSWYPAEADVSIRPGWFWHSGQNGSVKQPAALMQLYENAVGRNANLLLNVPPNRAGVIDAPDVTALDGFGTAQRARYGRELFATAGATGTHAALTDTALGTYWSPSGGATTGAVELTACRARTFDRLLLQESVGNGQRIEAFAVDAWINGAWQQVAAAGTVGYKRIVPLSAAVNSDRLRLRVTAARGVPQVATLTVYATDSTANPASC</sequence>
<dbReference type="Gene3D" id="1.50.10.10">
    <property type="match status" value="1"/>
</dbReference>
<dbReference type="InterPro" id="IPR012341">
    <property type="entry name" value="6hp_glycosidase-like_sf"/>
</dbReference>
<evidence type="ECO:0000313" key="9">
    <source>
        <dbReference type="Proteomes" id="UP001346877"/>
    </source>
</evidence>
<dbReference type="Proteomes" id="UP001346877">
    <property type="component" value="Chromosome"/>
</dbReference>
<dbReference type="InterPro" id="IPR054363">
    <property type="entry name" value="GH95_cat"/>
</dbReference>
<dbReference type="EC" id="3.2.1.51" evidence="2"/>
<dbReference type="Pfam" id="PF01120">
    <property type="entry name" value="Alpha_L_fucos"/>
    <property type="match status" value="1"/>
</dbReference>
<dbReference type="Pfam" id="PF21307">
    <property type="entry name" value="Glyco_hydro_95_C"/>
    <property type="match status" value="1"/>
</dbReference>
<dbReference type="InterPro" id="IPR000933">
    <property type="entry name" value="Glyco_hydro_29"/>
</dbReference>
<keyword evidence="3 6" id="KW-0732">Signal</keyword>
<dbReference type="SUPFAM" id="SSF49899">
    <property type="entry name" value="Concanavalin A-like lectins/glucanases"/>
    <property type="match status" value="1"/>
</dbReference>
<dbReference type="InterPro" id="IPR013320">
    <property type="entry name" value="ConA-like_dom_sf"/>
</dbReference>
<accession>A0ABZ1P7B7</accession>
<dbReference type="Gene3D" id="2.60.120.200">
    <property type="match status" value="1"/>
</dbReference>
<evidence type="ECO:0000256" key="5">
    <source>
        <dbReference type="ARBA" id="ARBA00023295"/>
    </source>
</evidence>
<comment type="similarity">
    <text evidence="1">Belongs to the glycosyl hydrolase 29 family.</text>
</comment>
<dbReference type="SMART" id="SM00458">
    <property type="entry name" value="RICIN"/>
    <property type="match status" value="1"/>
</dbReference>
<dbReference type="Gene3D" id="2.60.120.260">
    <property type="entry name" value="Galactose-binding domain-like"/>
    <property type="match status" value="1"/>
</dbReference>
<feature type="signal peptide" evidence="6">
    <location>
        <begin position="1"/>
        <end position="36"/>
    </location>
</feature>
<name>A0ABZ1P7B7_9ACTN</name>
<dbReference type="PANTHER" id="PTHR31084">
    <property type="entry name" value="ALPHA-L-FUCOSIDASE 2"/>
    <property type="match status" value="1"/>
</dbReference>
<feature type="chain" id="PRO_5045309107" description="alpha-L-fucosidase" evidence="6">
    <location>
        <begin position="37"/>
        <end position="1691"/>
    </location>
</feature>
<evidence type="ECO:0000256" key="1">
    <source>
        <dbReference type="ARBA" id="ARBA00007951"/>
    </source>
</evidence>
<keyword evidence="9" id="KW-1185">Reference proteome</keyword>
<proteinExistence type="inferred from homology"/>
<dbReference type="GO" id="GO:0016787">
    <property type="term" value="F:hydrolase activity"/>
    <property type="evidence" value="ECO:0007669"/>
    <property type="project" value="UniProtKB-KW"/>
</dbReference>
<reference evidence="8 9" key="1">
    <citation type="submission" date="2022-10" db="EMBL/GenBank/DDBJ databases">
        <title>The complete genomes of actinobacterial strains from the NBC collection.</title>
        <authorList>
            <person name="Joergensen T.S."/>
            <person name="Alvarez Arevalo M."/>
            <person name="Sterndorff E.B."/>
            <person name="Faurdal D."/>
            <person name="Vuksanovic O."/>
            <person name="Mourched A.-S."/>
            <person name="Charusanti P."/>
            <person name="Shaw S."/>
            <person name="Blin K."/>
            <person name="Weber T."/>
        </authorList>
    </citation>
    <scope>NUCLEOTIDE SEQUENCE [LARGE SCALE GENOMIC DNA]</scope>
    <source>
        <strain evidence="8 9">NBC_00396</strain>
    </source>
</reference>
<dbReference type="InterPro" id="IPR017853">
    <property type="entry name" value="GH"/>
</dbReference>
<keyword evidence="4 8" id="KW-0378">Hydrolase</keyword>
<dbReference type="PANTHER" id="PTHR31084:SF19">
    <property type="entry name" value="GLYCOSYL HYDROLASE FAMILY 95 N-TERMINAL DOMAIN-CONTAINING PROTEIN"/>
    <property type="match status" value="1"/>
</dbReference>
<dbReference type="SUPFAM" id="SSF48208">
    <property type="entry name" value="Six-hairpin glycosidases"/>
    <property type="match status" value="1"/>
</dbReference>
<dbReference type="EMBL" id="CP107941">
    <property type="protein sequence ID" value="WUI79936.1"/>
    <property type="molecule type" value="Genomic_DNA"/>
</dbReference>
<dbReference type="SUPFAM" id="SSF51445">
    <property type="entry name" value="(Trans)glycosidases"/>
    <property type="match status" value="1"/>
</dbReference>
<evidence type="ECO:0000313" key="8">
    <source>
        <dbReference type="EMBL" id="WUI79936.1"/>
    </source>
</evidence>
<dbReference type="Pfam" id="PF14498">
    <property type="entry name" value="Glyco_hyd_65N_2"/>
    <property type="match status" value="1"/>
</dbReference>
<dbReference type="Pfam" id="PF00652">
    <property type="entry name" value="Ricin_B_lectin"/>
    <property type="match status" value="1"/>
</dbReference>
<keyword evidence="5" id="KW-0326">Glycosidase</keyword>
<evidence type="ECO:0000256" key="3">
    <source>
        <dbReference type="ARBA" id="ARBA00022729"/>
    </source>
</evidence>
<dbReference type="InterPro" id="IPR035992">
    <property type="entry name" value="Ricin_B-like_lectins"/>
</dbReference>
<dbReference type="Pfam" id="PF22124">
    <property type="entry name" value="Glyco_hydro_95_cat"/>
    <property type="match status" value="1"/>
</dbReference>
<dbReference type="InterPro" id="IPR049053">
    <property type="entry name" value="AFCA-like_C"/>
</dbReference>
<organism evidence="8 9">
    <name type="scientific">Micromonospora zamorensis</name>
    <dbReference type="NCBI Taxonomy" id="709883"/>
    <lineage>
        <taxon>Bacteria</taxon>
        <taxon>Bacillati</taxon>
        <taxon>Actinomycetota</taxon>
        <taxon>Actinomycetes</taxon>
        <taxon>Micromonosporales</taxon>
        <taxon>Micromonosporaceae</taxon>
        <taxon>Micromonospora</taxon>
    </lineage>
</organism>
<dbReference type="PROSITE" id="PS50231">
    <property type="entry name" value="RICIN_B_LECTIN"/>
    <property type="match status" value="1"/>
</dbReference>
<dbReference type="InterPro" id="IPR008928">
    <property type="entry name" value="6-hairpin_glycosidase_sf"/>
</dbReference>
<evidence type="ECO:0000256" key="4">
    <source>
        <dbReference type="ARBA" id="ARBA00022801"/>
    </source>
</evidence>
<dbReference type="InterPro" id="IPR057739">
    <property type="entry name" value="Glyco_hydro_29_N"/>
</dbReference>
<dbReference type="SMART" id="SM00812">
    <property type="entry name" value="Alpha_L_fucos"/>
    <property type="match status" value="1"/>
</dbReference>
<evidence type="ECO:0000256" key="6">
    <source>
        <dbReference type="SAM" id="SignalP"/>
    </source>
</evidence>
<feature type="domain" description="Ricin B lectin" evidence="7">
    <location>
        <begin position="804"/>
        <end position="930"/>
    </location>
</feature>
<dbReference type="InterPro" id="IPR027414">
    <property type="entry name" value="GH95_N_dom"/>
</dbReference>
<dbReference type="Gene3D" id="2.80.10.50">
    <property type="match status" value="1"/>
</dbReference>